<reference evidence="10" key="1">
    <citation type="journal article" date="2012" name="Science">
        <title>Fermentation, hydrogen, and sulfur metabolism in multiple uncultivated bacterial phyla.</title>
        <authorList>
            <person name="Wrighton K.C."/>
            <person name="Thomas B.C."/>
            <person name="Sharon I."/>
            <person name="Miller C.S."/>
            <person name="Castelle C.J."/>
            <person name="VerBerkmoes N.C."/>
            <person name="Wilkins M.J."/>
            <person name="Hettich R.L."/>
            <person name="Lipton M.S."/>
            <person name="Williams K.H."/>
            <person name="Long P.E."/>
            <person name="Banfield J.F."/>
        </authorList>
    </citation>
    <scope>NUCLEOTIDE SEQUENCE [LARGE SCALE GENOMIC DNA]</scope>
</reference>
<keyword evidence="6" id="KW-0051">Antiviral defense</keyword>
<keyword evidence="4" id="KW-0378">Hydrolase</keyword>
<dbReference type="GO" id="GO:0043571">
    <property type="term" value="P:maintenance of CRISPR repeat elements"/>
    <property type="evidence" value="ECO:0007669"/>
    <property type="project" value="InterPro"/>
</dbReference>
<dbReference type="GO" id="GO:0016787">
    <property type="term" value="F:hydrolase activity"/>
    <property type="evidence" value="ECO:0007669"/>
    <property type="project" value="UniProtKB-KW"/>
</dbReference>
<gene>
    <name evidence="10" type="ORF">ACD_3C00058G0013</name>
</gene>
<keyword evidence="7" id="KW-0238">DNA-binding</keyword>
<dbReference type="Pfam" id="PF01867">
    <property type="entry name" value="Cas_Cas1"/>
    <property type="match status" value="1"/>
</dbReference>
<keyword evidence="1" id="KW-0540">Nuclease</keyword>
<evidence type="ECO:0000256" key="8">
    <source>
        <dbReference type="ARBA" id="ARBA00023211"/>
    </source>
</evidence>
<dbReference type="NCBIfam" id="TIGR00287">
    <property type="entry name" value="cas1"/>
    <property type="match status" value="1"/>
</dbReference>
<evidence type="ECO:0008006" key="11">
    <source>
        <dbReference type="Google" id="ProtNLM"/>
    </source>
</evidence>
<keyword evidence="8" id="KW-0464">Manganese</keyword>
<evidence type="ECO:0000256" key="7">
    <source>
        <dbReference type="ARBA" id="ARBA00023125"/>
    </source>
</evidence>
<proteinExistence type="predicted"/>
<sequence>MMQFPDFEEKQILFIESFDSKNINLDNENLTIKEWGVIKNKVSLHKIFTIFLIWETTISSVLIRKMQDYWITLVMLKKNFLPYLVIWNETEGNCLLRKKQYEKTEAEMLIMAKEIILLKTRNQLALLKYDRNKDEEKKVDIEKIQLIINKIPQSETYENLLWYEWNVSKIFFSSYFAPIWWQRRSPRTKIDIQNLLLDIGYTYLFHFMEALLRLYWFDNYYWVYHRTWYQRKSLALDMMEPFRCLIDKALLKAYNLGQINKKDFKFQNWQYLLPWNEAKKYTSIFLYAIMDNKKEMFDFVKEYYKYFMKWKEKFPEFNI</sequence>
<dbReference type="GO" id="GO:0004519">
    <property type="term" value="F:endonuclease activity"/>
    <property type="evidence" value="ECO:0007669"/>
    <property type="project" value="UniProtKB-KW"/>
</dbReference>
<organism evidence="10">
    <name type="scientific">uncultured bacterium</name>
    <name type="common">gcode 4</name>
    <dbReference type="NCBI Taxonomy" id="1234023"/>
    <lineage>
        <taxon>Bacteria</taxon>
        <taxon>environmental samples</taxon>
    </lineage>
</organism>
<evidence type="ECO:0000256" key="5">
    <source>
        <dbReference type="ARBA" id="ARBA00022842"/>
    </source>
</evidence>
<name>K2G2G6_9BACT</name>
<dbReference type="EMBL" id="AMFJ01000332">
    <property type="protein sequence ID" value="EKE28447.1"/>
    <property type="molecule type" value="Genomic_DNA"/>
</dbReference>
<evidence type="ECO:0000313" key="10">
    <source>
        <dbReference type="EMBL" id="EKE28447.1"/>
    </source>
</evidence>
<evidence type="ECO:0000256" key="9">
    <source>
        <dbReference type="ARBA" id="ARBA00038592"/>
    </source>
</evidence>
<keyword evidence="2" id="KW-0479">Metal-binding</keyword>
<dbReference type="PANTHER" id="PTHR34353:SF2">
    <property type="entry name" value="CRISPR-ASSOCIATED ENDONUCLEASE CAS1 1"/>
    <property type="match status" value="1"/>
</dbReference>
<evidence type="ECO:0000256" key="6">
    <source>
        <dbReference type="ARBA" id="ARBA00023118"/>
    </source>
</evidence>
<keyword evidence="5" id="KW-0460">Magnesium</keyword>
<dbReference type="Gene3D" id="1.20.120.920">
    <property type="entry name" value="CRISPR-associated endonuclease Cas1, C-terminal domain"/>
    <property type="match status" value="1"/>
</dbReference>
<evidence type="ECO:0000256" key="2">
    <source>
        <dbReference type="ARBA" id="ARBA00022723"/>
    </source>
</evidence>
<dbReference type="CDD" id="cd09634">
    <property type="entry name" value="Cas1_I-II-III"/>
    <property type="match status" value="1"/>
</dbReference>
<comment type="subunit">
    <text evidence="9">Homodimer, forms a heterotetramer with a Cas2 homodimer.</text>
</comment>
<dbReference type="InterPro" id="IPR050646">
    <property type="entry name" value="Cas1"/>
</dbReference>
<evidence type="ECO:0000256" key="3">
    <source>
        <dbReference type="ARBA" id="ARBA00022759"/>
    </source>
</evidence>
<comment type="caution">
    <text evidence="10">The sequence shown here is derived from an EMBL/GenBank/DDBJ whole genome shotgun (WGS) entry which is preliminary data.</text>
</comment>
<dbReference type="InterPro" id="IPR042206">
    <property type="entry name" value="CRISPR-assoc_Cas1_C"/>
</dbReference>
<protein>
    <recommendedName>
        <fullName evidence="11">CRISPR-associated endonuclease Cas1</fullName>
    </recommendedName>
</protein>
<dbReference type="GO" id="GO:0046872">
    <property type="term" value="F:metal ion binding"/>
    <property type="evidence" value="ECO:0007669"/>
    <property type="project" value="UniProtKB-KW"/>
</dbReference>
<accession>K2G2G6</accession>
<dbReference type="GO" id="GO:0003677">
    <property type="term" value="F:DNA binding"/>
    <property type="evidence" value="ECO:0007669"/>
    <property type="project" value="UniProtKB-KW"/>
</dbReference>
<dbReference type="AlphaFoldDB" id="K2G2G6"/>
<evidence type="ECO:0000256" key="4">
    <source>
        <dbReference type="ARBA" id="ARBA00022801"/>
    </source>
</evidence>
<keyword evidence="3" id="KW-0255">Endonuclease</keyword>
<evidence type="ECO:0000256" key="1">
    <source>
        <dbReference type="ARBA" id="ARBA00022722"/>
    </source>
</evidence>
<dbReference type="GO" id="GO:0051607">
    <property type="term" value="P:defense response to virus"/>
    <property type="evidence" value="ECO:0007669"/>
    <property type="project" value="UniProtKB-KW"/>
</dbReference>
<dbReference type="InterPro" id="IPR002729">
    <property type="entry name" value="CRISPR-assoc_Cas1"/>
</dbReference>
<dbReference type="PANTHER" id="PTHR34353">
    <property type="entry name" value="CRISPR-ASSOCIATED ENDONUCLEASE CAS1 1"/>
    <property type="match status" value="1"/>
</dbReference>